<evidence type="ECO:0008006" key="4">
    <source>
        <dbReference type="Google" id="ProtNLM"/>
    </source>
</evidence>
<organism evidence="2 3">
    <name type="scientific">Mariprofundus ferrooxydans PV-1</name>
    <dbReference type="NCBI Taxonomy" id="314345"/>
    <lineage>
        <taxon>Bacteria</taxon>
        <taxon>Pseudomonadati</taxon>
        <taxon>Pseudomonadota</taxon>
        <taxon>Candidatius Mariprofundia</taxon>
        <taxon>Mariprofundales</taxon>
        <taxon>Mariprofundaceae</taxon>
        <taxon>Mariprofundus</taxon>
    </lineage>
</organism>
<reference evidence="2 3" key="1">
    <citation type="submission" date="2006-09" db="EMBL/GenBank/DDBJ databases">
        <authorList>
            <person name="Emerson D."/>
            <person name="Ferriera S."/>
            <person name="Johnson J."/>
            <person name="Kravitz S."/>
            <person name="Halpern A."/>
            <person name="Remington K."/>
            <person name="Beeson K."/>
            <person name="Tran B."/>
            <person name="Rogers Y.-H."/>
            <person name="Friedman R."/>
            <person name="Venter J.C."/>
        </authorList>
    </citation>
    <scope>NUCLEOTIDE SEQUENCE [LARGE SCALE GENOMIC DNA]</scope>
    <source>
        <strain evidence="2 3">PV-1</strain>
    </source>
</reference>
<feature type="transmembrane region" description="Helical" evidence="1">
    <location>
        <begin position="21"/>
        <end position="41"/>
    </location>
</feature>
<feature type="transmembrane region" description="Helical" evidence="1">
    <location>
        <begin position="102"/>
        <end position="119"/>
    </location>
</feature>
<feature type="transmembrane region" description="Helical" evidence="1">
    <location>
        <begin position="76"/>
        <end position="96"/>
    </location>
</feature>
<protein>
    <recommendedName>
        <fullName evidence="4">DUF2232 domain-containing protein</fullName>
    </recommendedName>
</protein>
<evidence type="ECO:0000256" key="1">
    <source>
        <dbReference type="SAM" id="Phobius"/>
    </source>
</evidence>
<feature type="transmembrane region" description="Helical" evidence="1">
    <location>
        <begin position="262"/>
        <end position="286"/>
    </location>
</feature>
<feature type="transmembrane region" description="Helical" evidence="1">
    <location>
        <begin position="298"/>
        <end position="322"/>
    </location>
</feature>
<name>Q0EY98_9PROT</name>
<dbReference type="RefSeq" id="WP_009851497.1">
    <property type="nucleotide sequence ID" value="NZ_DS022295.1"/>
</dbReference>
<gene>
    <name evidence="2" type="ORF">SPV1_06019</name>
</gene>
<dbReference type="InParanoid" id="Q0EY98"/>
<dbReference type="STRING" id="314344.AL013_06380"/>
<feature type="transmembrane region" description="Helical" evidence="1">
    <location>
        <begin position="47"/>
        <end position="69"/>
    </location>
</feature>
<dbReference type="Proteomes" id="UP000005297">
    <property type="component" value="Unassembled WGS sequence"/>
</dbReference>
<dbReference type="EMBL" id="AATS01000010">
    <property type="protein sequence ID" value="EAU54294.1"/>
    <property type="molecule type" value="Genomic_DNA"/>
</dbReference>
<evidence type="ECO:0000313" key="2">
    <source>
        <dbReference type="EMBL" id="EAU54294.1"/>
    </source>
</evidence>
<accession>Q0EY98</accession>
<keyword evidence="1" id="KW-1133">Transmembrane helix</keyword>
<dbReference type="OrthoDB" id="5292734at2"/>
<keyword evidence="1" id="KW-0812">Transmembrane</keyword>
<dbReference type="Pfam" id="PF09991">
    <property type="entry name" value="DUF2232"/>
    <property type="match status" value="1"/>
</dbReference>
<dbReference type="InterPro" id="IPR018710">
    <property type="entry name" value="DUF2232"/>
</dbReference>
<feature type="transmembrane region" description="Helical" evidence="1">
    <location>
        <begin position="131"/>
        <end position="150"/>
    </location>
</feature>
<dbReference type="AlphaFoldDB" id="Q0EY98"/>
<feature type="transmembrane region" description="Helical" evidence="1">
    <location>
        <begin position="233"/>
        <end position="256"/>
    </location>
</feature>
<evidence type="ECO:0000313" key="3">
    <source>
        <dbReference type="Proteomes" id="UP000005297"/>
    </source>
</evidence>
<sequence length="333" mass="35502">MQEQAPQTLPPVASLLLTHRLPCAALILVMLSTAIWMPVLLQGMPSFIIVLSALIGLSLHVLTPALVGIITLGGGIVFAGQVVVLAAIGASVLSGFSLLPGLVTLIVYGLLPLLAAAALARQQGMQQSARYLAVGLGLTVLAGMIAGAIMQHTGLREFVAQLMLPVFDETQKQVPASEVDTLQVLNQAQQMMISMLPGLVALSMWFAWWGDLVLARNFASRYGFYRGDATSPLALSFGKSAAYLFLVLLLLANLAAGDVQYVAINASIMVGGLMAAQGIAVGHSWLKAKGMMLSISMMYLMLFIWSFMIVPFVIVGLMDIWFDFRRKIPAVGG</sequence>
<dbReference type="HOGENOM" id="CLU_833672_0_0_0"/>
<comment type="caution">
    <text evidence="2">The sequence shown here is derived from an EMBL/GenBank/DDBJ whole genome shotgun (WGS) entry which is preliminary data.</text>
</comment>
<proteinExistence type="predicted"/>
<keyword evidence="1" id="KW-0472">Membrane</keyword>
<feature type="transmembrane region" description="Helical" evidence="1">
    <location>
        <begin position="191"/>
        <end position="212"/>
    </location>
</feature>
<keyword evidence="3" id="KW-1185">Reference proteome</keyword>